<feature type="domain" description="Nucleotide-diphospho-sugar transferase" evidence="3">
    <location>
        <begin position="456"/>
        <end position="674"/>
    </location>
</feature>
<name>A0AAW2PRW3_9LAMI</name>
<accession>A0AAW2PRW3</accession>
<dbReference type="AlphaFoldDB" id="A0AAW2PRW3"/>
<feature type="transmembrane region" description="Helical" evidence="2">
    <location>
        <begin position="21"/>
        <end position="39"/>
    </location>
</feature>
<reference evidence="4" key="2">
    <citation type="journal article" date="2024" name="Plant">
        <title>Genomic evolution and insights into agronomic trait innovations of Sesamum species.</title>
        <authorList>
            <person name="Miao H."/>
            <person name="Wang L."/>
            <person name="Qu L."/>
            <person name="Liu H."/>
            <person name="Sun Y."/>
            <person name="Le M."/>
            <person name="Wang Q."/>
            <person name="Wei S."/>
            <person name="Zheng Y."/>
            <person name="Lin W."/>
            <person name="Duan Y."/>
            <person name="Cao H."/>
            <person name="Xiong S."/>
            <person name="Wang X."/>
            <person name="Wei L."/>
            <person name="Li C."/>
            <person name="Ma Q."/>
            <person name="Ju M."/>
            <person name="Zhao R."/>
            <person name="Li G."/>
            <person name="Mu C."/>
            <person name="Tian Q."/>
            <person name="Mei H."/>
            <person name="Zhang T."/>
            <person name="Gao T."/>
            <person name="Zhang H."/>
        </authorList>
    </citation>
    <scope>NUCLEOTIDE SEQUENCE</scope>
    <source>
        <strain evidence="4">KEN8</strain>
    </source>
</reference>
<gene>
    <name evidence="4" type="ORF">Scaly_1473700</name>
</gene>
<organism evidence="4">
    <name type="scientific">Sesamum calycinum</name>
    <dbReference type="NCBI Taxonomy" id="2727403"/>
    <lineage>
        <taxon>Eukaryota</taxon>
        <taxon>Viridiplantae</taxon>
        <taxon>Streptophyta</taxon>
        <taxon>Embryophyta</taxon>
        <taxon>Tracheophyta</taxon>
        <taxon>Spermatophyta</taxon>
        <taxon>Magnoliopsida</taxon>
        <taxon>eudicotyledons</taxon>
        <taxon>Gunneridae</taxon>
        <taxon>Pentapetalae</taxon>
        <taxon>asterids</taxon>
        <taxon>lamiids</taxon>
        <taxon>Lamiales</taxon>
        <taxon>Pedaliaceae</taxon>
        <taxon>Sesamum</taxon>
    </lineage>
</organism>
<dbReference type="InterPro" id="IPR025322">
    <property type="entry name" value="PADRE_dom"/>
</dbReference>
<dbReference type="PANTHER" id="PTHR47483">
    <property type="entry name" value="BETA-ARABINOFURANOSYLTRANSFERASE RAY1"/>
    <property type="match status" value="1"/>
</dbReference>
<evidence type="ECO:0000256" key="1">
    <source>
        <dbReference type="SAM" id="MobiDB-lite"/>
    </source>
</evidence>
<keyword evidence="2" id="KW-1133">Transmembrane helix</keyword>
<dbReference type="InterPro" id="IPR005069">
    <property type="entry name" value="Nucl-diP-sugar_transferase"/>
</dbReference>
<reference evidence="4" key="1">
    <citation type="submission" date="2020-06" db="EMBL/GenBank/DDBJ databases">
        <authorList>
            <person name="Li T."/>
            <person name="Hu X."/>
            <person name="Zhang T."/>
            <person name="Song X."/>
            <person name="Zhang H."/>
            <person name="Dai N."/>
            <person name="Sheng W."/>
            <person name="Hou X."/>
            <person name="Wei L."/>
        </authorList>
    </citation>
    <scope>NUCLEOTIDE SEQUENCE</scope>
    <source>
        <strain evidence="4">KEN8</strain>
        <tissue evidence="4">Leaf</tissue>
    </source>
</reference>
<comment type="caution">
    <text evidence="4">The sequence shown here is derived from an EMBL/GenBank/DDBJ whole genome shotgun (WGS) entry which is preliminary data.</text>
</comment>
<keyword evidence="2" id="KW-0472">Membrane</keyword>
<dbReference type="EMBL" id="JACGWM010000008">
    <property type="protein sequence ID" value="KAL0357880.1"/>
    <property type="molecule type" value="Genomic_DNA"/>
</dbReference>
<keyword evidence="2" id="KW-0812">Transmembrane</keyword>
<dbReference type="InterPro" id="IPR044575">
    <property type="entry name" value="RAY1-like"/>
</dbReference>
<dbReference type="Pfam" id="PF03407">
    <property type="entry name" value="Nucleotid_trans"/>
    <property type="match status" value="1"/>
</dbReference>
<proteinExistence type="predicted"/>
<dbReference type="PANTHER" id="PTHR47483:SF1">
    <property type="entry name" value="BETA-ARABINOFURANOSYLTRANSFERASE RAY1"/>
    <property type="match status" value="1"/>
</dbReference>
<evidence type="ECO:0000313" key="4">
    <source>
        <dbReference type="EMBL" id="KAL0357880.1"/>
    </source>
</evidence>
<dbReference type="Pfam" id="PF14009">
    <property type="entry name" value="PADRE"/>
    <property type="match status" value="1"/>
</dbReference>
<feature type="region of interest" description="Disordered" evidence="1">
    <location>
        <begin position="890"/>
        <end position="916"/>
    </location>
</feature>
<dbReference type="GO" id="GO:0016757">
    <property type="term" value="F:glycosyltransferase activity"/>
    <property type="evidence" value="ECO:0007669"/>
    <property type="project" value="InterPro"/>
</dbReference>
<protein>
    <submittedName>
        <fullName evidence="4">Beta-arabinofuranosyltransferase RAY1</fullName>
    </submittedName>
</protein>
<sequence length="936" mass="106099">MESRYSLFFSNLYSKKVLQSGLWLVWLCGFFLIGVSFYGTHMLPTFLKEQIKIRKPVVSGVGFDDLSFPKITLFAAPRPFIGSVGERQALAVRSWLGLSENINVVLFSQDPSVFSFADSFGSRVSVETEIDFTFLGTPFYHSMVARALASPSDISALIDPDTILLSNFISTLIYAYKLDEDWLIVASSGNVSHFPFRLDSDGKSWLADDGKHVTIQKEFLVQKCSRKPCGDRMLIAWNRGDLPLHKGVLPPFLYGKGLHNHWIVTEALISDFRLVIDASLTISSFYIDDLDQENYALISGSTVSDFEKRSWELHGNSLLGRLYGSFSFRDANYSNLFRFFECGGNFLFLNTHKNIAYLLGYKRPLNLRMKGISLSSMQKEILDCVDVIKSLEGIEGCFAKEQMRLPTSISLPLSLESLLSMRADQNKTIAVGVAGHSYKDMLMSWVCRLRHLQVLNFLVCALDDEIYDFSVLQGLPVIKCAYPPTNISFDNCHFGTECFQKVTKVKSRMVLQILKLGYNVLLSDVDVYWFKNPLAYLSSFGPAVLAAQSDEYNVTVPINLPRRLNSGFYYAHSDSITIAALEKVVKHAAKSNLSEQPSFYDTLCGEGGSYRLGDDKCLEPETDLVVHFLNRDLFPNGAYQGLWEEKDIKKACKERGCLVLHNNWISGRRKKLERQVLSGLWEYDINTRMCLQSWHKTNVTKIKGNIPYQQSFGVISGSIEINLKKEVPFAGNVEEMCACFWSGSVLEKESRRKRELSKETISYSESAQLKDITVRVVHAGGRIEMYHSAIPASEMIQKYPGMYIARPDVFKRPHESLLSADDMLLPGHKYFIIRSTTVEKLIRKHSRKGRINENADSDVPILRSDENEDVGDFNSEDSICSARDFFCSKGSWSDDIPENPIEEKGKKPFVPPIQRPRLWKEPEWEPNLTSIRELSP</sequence>
<evidence type="ECO:0000256" key="2">
    <source>
        <dbReference type="SAM" id="Phobius"/>
    </source>
</evidence>
<evidence type="ECO:0000259" key="3">
    <source>
        <dbReference type="Pfam" id="PF03407"/>
    </source>
</evidence>